<dbReference type="InterPro" id="IPR036097">
    <property type="entry name" value="HisK_dim/P_sf"/>
</dbReference>
<dbReference type="SUPFAM" id="SSF55874">
    <property type="entry name" value="ATPase domain of HSP90 chaperone/DNA topoisomerase II/histidine kinase"/>
    <property type="match status" value="1"/>
</dbReference>
<keyword evidence="9" id="KW-1185">Reference proteome</keyword>
<gene>
    <name evidence="8" type="ORF">H8B04_15695</name>
</gene>
<protein>
    <recommendedName>
        <fullName evidence="2">histidine kinase</fullName>
        <ecNumber evidence="2">2.7.13.3</ecNumber>
    </recommendedName>
</protein>
<dbReference type="Gene3D" id="3.30.565.10">
    <property type="entry name" value="Histidine kinase-like ATPase, C-terminal domain"/>
    <property type="match status" value="1"/>
</dbReference>
<evidence type="ECO:0000256" key="1">
    <source>
        <dbReference type="ARBA" id="ARBA00000085"/>
    </source>
</evidence>
<proteinExistence type="predicted"/>
<reference evidence="8 9" key="1">
    <citation type="submission" date="2020-08" db="EMBL/GenBank/DDBJ databases">
        <title>Sphingobacterium sp. DN04309 isolated from aquaculture water.</title>
        <authorList>
            <person name="Zhang M."/>
        </authorList>
    </citation>
    <scope>NUCLEOTIDE SEQUENCE [LARGE SCALE GENOMIC DNA]</scope>
    <source>
        <strain evidence="8 9">DN04309</strain>
    </source>
</reference>
<feature type="domain" description="Histidine kinase" evidence="7">
    <location>
        <begin position="7"/>
        <end position="175"/>
    </location>
</feature>
<keyword evidence="4" id="KW-0808">Transferase</keyword>
<dbReference type="InterPro" id="IPR050351">
    <property type="entry name" value="BphY/WalK/GraS-like"/>
</dbReference>
<dbReference type="InterPro" id="IPR036890">
    <property type="entry name" value="HATPase_C_sf"/>
</dbReference>
<evidence type="ECO:0000313" key="8">
    <source>
        <dbReference type="EMBL" id="MBD1430975.1"/>
    </source>
</evidence>
<keyword evidence="3" id="KW-0597">Phosphoprotein</keyword>
<evidence type="ECO:0000313" key="9">
    <source>
        <dbReference type="Proteomes" id="UP000651271"/>
    </source>
</evidence>
<dbReference type="InterPro" id="IPR005467">
    <property type="entry name" value="His_kinase_dom"/>
</dbReference>
<dbReference type="SUPFAM" id="SSF47384">
    <property type="entry name" value="Homodimeric domain of signal transducing histidine kinase"/>
    <property type="match status" value="1"/>
</dbReference>
<comment type="caution">
    <text evidence="8">The sequence shown here is derived from an EMBL/GenBank/DDBJ whole genome shotgun (WGS) entry which is preliminary data.</text>
</comment>
<dbReference type="EMBL" id="JACOIJ010000047">
    <property type="protein sequence ID" value="MBD1430975.1"/>
    <property type="molecule type" value="Genomic_DNA"/>
</dbReference>
<dbReference type="PROSITE" id="PS50109">
    <property type="entry name" value="HIS_KIN"/>
    <property type="match status" value="1"/>
</dbReference>
<name>A0ABR7YI22_9SPHI</name>
<comment type="catalytic activity">
    <reaction evidence="1">
        <text>ATP + protein L-histidine = ADP + protein N-phospho-L-histidine.</text>
        <dbReference type="EC" id="2.7.13.3"/>
    </reaction>
</comment>
<keyword evidence="6" id="KW-0902">Two-component regulatory system</keyword>
<dbReference type="GO" id="GO:0016301">
    <property type="term" value="F:kinase activity"/>
    <property type="evidence" value="ECO:0007669"/>
    <property type="project" value="UniProtKB-KW"/>
</dbReference>
<evidence type="ECO:0000256" key="6">
    <source>
        <dbReference type="ARBA" id="ARBA00023012"/>
    </source>
</evidence>
<dbReference type="Proteomes" id="UP000651271">
    <property type="component" value="Unassembled WGS sequence"/>
</dbReference>
<dbReference type="InterPro" id="IPR003594">
    <property type="entry name" value="HATPase_dom"/>
</dbReference>
<accession>A0ABR7YI22</accession>
<evidence type="ECO:0000256" key="5">
    <source>
        <dbReference type="ARBA" id="ARBA00022777"/>
    </source>
</evidence>
<dbReference type="PANTHER" id="PTHR45453">
    <property type="entry name" value="PHOSPHATE REGULON SENSOR PROTEIN PHOR"/>
    <property type="match status" value="1"/>
</dbReference>
<evidence type="ECO:0000256" key="3">
    <source>
        <dbReference type="ARBA" id="ARBA00022553"/>
    </source>
</evidence>
<dbReference type="Gene3D" id="1.10.287.130">
    <property type="match status" value="1"/>
</dbReference>
<organism evidence="8 9">
    <name type="scientific">Sphingobacterium litopenaei</name>
    <dbReference type="NCBI Taxonomy" id="2763500"/>
    <lineage>
        <taxon>Bacteria</taxon>
        <taxon>Pseudomonadati</taxon>
        <taxon>Bacteroidota</taxon>
        <taxon>Sphingobacteriia</taxon>
        <taxon>Sphingobacteriales</taxon>
        <taxon>Sphingobacteriaceae</taxon>
        <taxon>Sphingobacterium</taxon>
    </lineage>
</organism>
<evidence type="ECO:0000256" key="2">
    <source>
        <dbReference type="ARBA" id="ARBA00012438"/>
    </source>
</evidence>
<dbReference type="EC" id="2.7.13.3" evidence="2"/>
<evidence type="ECO:0000259" key="7">
    <source>
        <dbReference type="PROSITE" id="PS50109"/>
    </source>
</evidence>
<dbReference type="RefSeq" id="WP_190302958.1">
    <property type="nucleotide sequence ID" value="NZ_JACOIJ010000047.1"/>
</dbReference>
<dbReference type="CDD" id="cd00082">
    <property type="entry name" value="HisKA"/>
    <property type="match status" value="1"/>
</dbReference>
<dbReference type="InterPro" id="IPR003661">
    <property type="entry name" value="HisK_dim/P_dom"/>
</dbReference>
<sequence>MKKILSIIAHDVRAPLGSIQNLLFLYKEKIISKEIATDTFESINDRLANLDSTLFDLLNWSSTSLPRSQAIPQDINLQEAIHHLCLYQKSQFENKNLHIQTHISNDLRVFVDPDHLNIIVRNILNNVIKFSFNEGAIILSAQEEKDQIILKIQDHGIVFRKRKPKTFLNPFKRPT</sequence>
<evidence type="ECO:0000256" key="4">
    <source>
        <dbReference type="ARBA" id="ARBA00022679"/>
    </source>
</evidence>
<keyword evidence="5 8" id="KW-0418">Kinase</keyword>
<dbReference type="Pfam" id="PF02518">
    <property type="entry name" value="HATPase_c"/>
    <property type="match status" value="1"/>
</dbReference>
<dbReference type="PANTHER" id="PTHR45453:SF1">
    <property type="entry name" value="PHOSPHATE REGULON SENSOR PROTEIN PHOR"/>
    <property type="match status" value="1"/>
</dbReference>